<comment type="similarity">
    <text evidence="1">Belongs to the ABC transporter superfamily.</text>
</comment>
<dbReference type="GO" id="GO:0016887">
    <property type="term" value="F:ATP hydrolysis activity"/>
    <property type="evidence" value="ECO:0007669"/>
    <property type="project" value="InterPro"/>
</dbReference>
<dbReference type="Proteomes" id="UP000552097">
    <property type="component" value="Unassembled WGS sequence"/>
</dbReference>
<dbReference type="InterPro" id="IPR003593">
    <property type="entry name" value="AAA+_ATPase"/>
</dbReference>
<comment type="caution">
    <text evidence="8">The sequence shown here is derived from an EMBL/GenBank/DDBJ whole genome shotgun (WGS) entry which is preliminary data.</text>
</comment>
<keyword evidence="9" id="KW-1185">Reference proteome</keyword>
<keyword evidence="5" id="KW-0029">Amino-acid transport</keyword>
<evidence type="ECO:0000256" key="5">
    <source>
        <dbReference type="ARBA" id="ARBA00022970"/>
    </source>
</evidence>
<dbReference type="AlphaFoldDB" id="A0A7W9HK14"/>
<dbReference type="CDD" id="cd03224">
    <property type="entry name" value="ABC_TM1139_LivF_branched"/>
    <property type="match status" value="1"/>
</dbReference>
<dbReference type="SUPFAM" id="SSF52540">
    <property type="entry name" value="P-loop containing nucleoside triphosphate hydrolases"/>
    <property type="match status" value="1"/>
</dbReference>
<dbReference type="InterPro" id="IPR052156">
    <property type="entry name" value="BCAA_Transport_ATP-bd_LivF"/>
</dbReference>
<dbReference type="InterPro" id="IPR027417">
    <property type="entry name" value="P-loop_NTPase"/>
</dbReference>
<evidence type="ECO:0000256" key="4">
    <source>
        <dbReference type="ARBA" id="ARBA00022840"/>
    </source>
</evidence>
<gene>
    <name evidence="8" type="ORF">F4560_003274</name>
</gene>
<name>A0A7W9HK14_9PSEU</name>
<dbReference type="SMART" id="SM00382">
    <property type="entry name" value="AAA"/>
    <property type="match status" value="1"/>
</dbReference>
<dbReference type="PANTHER" id="PTHR43820">
    <property type="entry name" value="HIGH-AFFINITY BRANCHED-CHAIN AMINO ACID TRANSPORT ATP-BINDING PROTEIN LIVF"/>
    <property type="match status" value="1"/>
</dbReference>
<keyword evidence="4 8" id="KW-0067">ATP-binding</keyword>
<dbReference type="EMBL" id="JACHMO010000001">
    <property type="protein sequence ID" value="MBB5803506.1"/>
    <property type="molecule type" value="Genomic_DNA"/>
</dbReference>
<feature type="domain" description="ABC transporter" evidence="7">
    <location>
        <begin position="8"/>
        <end position="236"/>
    </location>
</feature>
<dbReference type="InterPro" id="IPR017871">
    <property type="entry name" value="ABC_transporter-like_CS"/>
</dbReference>
<evidence type="ECO:0000256" key="1">
    <source>
        <dbReference type="ARBA" id="ARBA00005417"/>
    </source>
</evidence>
<dbReference type="GO" id="GO:0005524">
    <property type="term" value="F:ATP binding"/>
    <property type="evidence" value="ECO:0007669"/>
    <property type="project" value="UniProtKB-KW"/>
</dbReference>
<dbReference type="Pfam" id="PF00005">
    <property type="entry name" value="ABC_tran"/>
    <property type="match status" value="1"/>
</dbReference>
<dbReference type="Gene3D" id="3.40.50.300">
    <property type="entry name" value="P-loop containing nucleotide triphosphate hydrolases"/>
    <property type="match status" value="1"/>
</dbReference>
<dbReference type="PANTHER" id="PTHR43820:SF2">
    <property type="entry name" value="ABC TRANSPORTER ATP-BINDING PROTEIN"/>
    <property type="match status" value="1"/>
</dbReference>
<dbReference type="PROSITE" id="PS00211">
    <property type="entry name" value="ABC_TRANSPORTER_1"/>
    <property type="match status" value="1"/>
</dbReference>
<organism evidence="8 9">
    <name type="scientific">Saccharothrix ecbatanensis</name>
    <dbReference type="NCBI Taxonomy" id="1105145"/>
    <lineage>
        <taxon>Bacteria</taxon>
        <taxon>Bacillati</taxon>
        <taxon>Actinomycetota</taxon>
        <taxon>Actinomycetes</taxon>
        <taxon>Pseudonocardiales</taxon>
        <taxon>Pseudonocardiaceae</taxon>
        <taxon>Saccharothrix</taxon>
    </lineage>
</organism>
<evidence type="ECO:0000256" key="3">
    <source>
        <dbReference type="ARBA" id="ARBA00022741"/>
    </source>
</evidence>
<proteinExistence type="inferred from homology"/>
<accession>A0A7W9HK14</accession>
<evidence type="ECO:0000313" key="9">
    <source>
        <dbReference type="Proteomes" id="UP000552097"/>
    </source>
</evidence>
<feature type="region of interest" description="Disordered" evidence="6">
    <location>
        <begin position="236"/>
        <end position="260"/>
    </location>
</feature>
<evidence type="ECO:0000256" key="6">
    <source>
        <dbReference type="SAM" id="MobiDB-lite"/>
    </source>
</evidence>
<dbReference type="GO" id="GO:0015807">
    <property type="term" value="P:L-amino acid transport"/>
    <property type="evidence" value="ECO:0007669"/>
    <property type="project" value="TreeGrafter"/>
</dbReference>
<reference evidence="8 9" key="1">
    <citation type="submission" date="2020-08" db="EMBL/GenBank/DDBJ databases">
        <title>Sequencing the genomes of 1000 actinobacteria strains.</title>
        <authorList>
            <person name="Klenk H.-P."/>
        </authorList>
    </citation>
    <scope>NUCLEOTIDE SEQUENCE [LARGE SCALE GENOMIC DNA]</scope>
    <source>
        <strain evidence="8 9">DSM 45486</strain>
    </source>
</reference>
<keyword evidence="3" id="KW-0547">Nucleotide-binding</keyword>
<sequence>MTANDAVLDVRDLRAGYGSSVVLDGLSLRMGVESVAVLGRNGMGKTTLCDTLVGFLAASGGEVRLAGRRVDGLAPEAVANAGIAYVPQGRRLFPSLTVDEHLAMLARRARGKRWTPDAVYELFPRLAQRRHHGGAALSGGEQQMLAVGRALLLNTPLVVMDEPSEGLAPTIVDVLVDVVHQLVAEGVAVLVVEQNLRAAVRLADRQLVMVSGRIEAEFTGAELVDRPELQHRYLGVGTSPAPAGITAGNKREDGSDHDTA</sequence>
<dbReference type="InterPro" id="IPR003439">
    <property type="entry name" value="ABC_transporter-like_ATP-bd"/>
</dbReference>
<evidence type="ECO:0000256" key="2">
    <source>
        <dbReference type="ARBA" id="ARBA00022448"/>
    </source>
</evidence>
<feature type="compositionally biased region" description="Basic and acidic residues" evidence="6">
    <location>
        <begin position="249"/>
        <end position="260"/>
    </location>
</feature>
<dbReference type="GO" id="GO:0015658">
    <property type="term" value="F:branched-chain amino acid transmembrane transporter activity"/>
    <property type="evidence" value="ECO:0007669"/>
    <property type="project" value="TreeGrafter"/>
</dbReference>
<evidence type="ECO:0000259" key="7">
    <source>
        <dbReference type="PROSITE" id="PS50893"/>
    </source>
</evidence>
<keyword evidence="2" id="KW-0813">Transport</keyword>
<protein>
    <submittedName>
        <fullName evidence="8">Branched-chain amino acid transport system ATP-binding protein</fullName>
    </submittedName>
</protein>
<dbReference type="PROSITE" id="PS50893">
    <property type="entry name" value="ABC_TRANSPORTER_2"/>
    <property type="match status" value="1"/>
</dbReference>
<dbReference type="RefSeq" id="WP_184920871.1">
    <property type="nucleotide sequence ID" value="NZ_JACHMO010000001.1"/>
</dbReference>
<evidence type="ECO:0000313" key="8">
    <source>
        <dbReference type="EMBL" id="MBB5803506.1"/>
    </source>
</evidence>